<dbReference type="Proteomes" id="UP001264340">
    <property type="component" value="Unassembled WGS sequence"/>
</dbReference>
<sequence length="101" mass="10886">MPAFFIKSYESVGPIRFGMRQAELLSVVGHPVRELKNRRADTDLQFPGFSVRLSKGDGKVVEVGITPDTPVTLCDVDVFSSSDAFARLAKIDGAPTSTSAL</sequence>
<dbReference type="RefSeq" id="WP_310124338.1">
    <property type="nucleotide sequence ID" value="NZ_JAVDQV010000011.1"/>
</dbReference>
<accession>A0ABU1LX15</accession>
<organism evidence="1 2">
    <name type="scientific">Paraburkholderia terricola</name>
    <dbReference type="NCBI Taxonomy" id="169427"/>
    <lineage>
        <taxon>Bacteria</taxon>
        <taxon>Pseudomonadati</taxon>
        <taxon>Pseudomonadota</taxon>
        <taxon>Betaproteobacteria</taxon>
        <taxon>Burkholderiales</taxon>
        <taxon>Burkholderiaceae</taxon>
        <taxon>Paraburkholderia</taxon>
    </lineage>
</organism>
<comment type="caution">
    <text evidence="1">The sequence shown here is derived from an EMBL/GenBank/DDBJ whole genome shotgun (WGS) entry which is preliminary data.</text>
</comment>
<dbReference type="EMBL" id="JAVDRP010000010">
    <property type="protein sequence ID" value="MDR6411294.1"/>
    <property type="molecule type" value="Genomic_DNA"/>
</dbReference>
<keyword evidence="2" id="KW-1185">Reference proteome</keyword>
<name>A0ABU1LX15_9BURK</name>
<protein>
    <submittedName>
        <fullName evidence="1">Uncharacterized protein</fullName>
    </submittedName>
</protein>
<evidence type="ECO:0000313" key="2">
    <source>
        <dbReference type="Proteomes" id="UP001264340"/>
    </source>
</evidence>
<gene>
    <name evidence="1" type="ORF">J2804_004722</name>
</gene>
<proteinExistence type="predicted"/>
<reference evidence="1 2" key="1">
    <citation type="submission" date="2023-07" db="EMBL/GenBank/DDBJ databases">
        <title>Sorghum-associated microbial communities from plants grown in Nebraska, USA.</title>
        <authorList>
            <person name="Schachtman D."/>
        </authorList>
    </citation>
    <scope>NUCLEOTIDE SEQUENCE [LARGE SCALE GENOMIC DNA]</scope>
    <source>
        <strain evidence="1 2">DS1316</strain>
    </source>
</reference>
<evidence type="ECO:0000313" key="1">
    <source>
        <dbReference type="EMBL" id="MDR6411294.1"/>
    </source>
</evidence>